<dbReference type="GO" id="GO:0008168">
    <property type="term" value="F:methyltransferase activity"/>
    <property type="evidence" value="ECO:0007669"/>
    <property type="project" value="UniProtKB-KW"/>
</dbReference>
<accession>A0A6A6U1R7</accession>
<dbReference type="Pfam" id="PF25455">
    <property type="entry name" value="Beta-barrel_CAF17_C"/>
    <property type="match status" value="1"/>
</dbReference>
<comment type="subcellular location">
    <subcellularLocation>
        <location evidence="1">Mitochondrion matrix</location>
    </subcellularLocation>
</comment>
<proteinExistence type="inferred from homology"/>
<organism evidence="7 8">
    <name type="scientific">Microthyrium microscopicum</name>
    <dbReference type="NCBI Taxonomy" id="703497"/>
    <lineage>
        <taxon>Eukaryota</taxon>
        <taxon>Fungi</taxon>
        <taxon>Dikarya</taxon>
        <taxon>Ascomycota</taxon>
        <taxon>Pezizomycotina</taxon>
        <taxon>Dothideomycetes</taxon>
        <taxon>Dothideomycetes incertae sedis</taxon>
        <taxon>Microthyriales</taxon>
        <taxon>Microthyriaceae</taxon>
        <taxon>Microthyrium</taxon>
    </lineage>
</organism>
<name>A0A6A6U1R7_9PEZI</name>
<dbReference type="GO" id="GO:0032259">
    <property type="term" value="P:methylation"/>
    <property type="evidence" value="ECO:0007669"/>
    <property type="project" value="UniProtKB-KW"/>
</dbReference>
<dbReference type="GO" id="GO:0016226">
    <property type="term" value="P:iron-sulfur cluster assembly"/>
    <property type="evidence" value="ECO:0007669"/>
    <property type="project" value="TreeGrafter"/>
</dbReference>
<dbReference type="PANTHER" id="PTHR22602">
    <property type="entry name" value="TRANSFERASE CAF17, MITOCHONDRIAL-RELATED"/>
    <property type="match status" value="1"/>
</dbReference>
<dbReference type="AlphaFoldDB" id="A0A6A6U1R7"/>
<dbReference type="NCBIfam" id="TIGR03317">
    <property type="entry name" value="ygfZ_signature"/>
    <property type="match status" value="1"/>
</dbReference>
<dbReference type="InterPro" id="IPR057460">
    <property type="entry name" value="CAF17_C"/>
</dbReference>
<reference evidence="7" key="1">
    <citation type="journal article" date="2020" name="Stud. Mycol.">
        <title>101 Dothideomycetes genomes: a test case for predicting lifestyles and emergence of pathogens.</title>
        <authorList>
            <person name="Haridas S."/>
            <person name="Albert R."/>
            <person name="Binder M."/>
            <person name="Bloem J."/>
            <person name="Labutti K."/>
            <person name="Salamov A."/>
            <person name="Andreopoulos B."/>
            <person name="Baker S."/>
            <person name="Barry K."/>
            <person name="Bills G."/>
            <person name="Bluhm B."/>
            <person name="Cannon C."/>
            <person name="Castanera R."/>
            <person name="Culley D."/>
            <person name="Daum C."/>
            <person name="Ezra D."/>
            <person name="Gonzalez J."/>
            <person name="Henrissat B."/>
            <person name="Kuo A."/>
            <person name="Liang C."/>
            <person name="Lipzen A."/>
            <person name="Lutzoni F."/>
            <person name="Magnuson J."/>
            <person name="Mondo S."/>
            <person name="Nolan M."/>
            <person name="Ohm R."/>
            <person name="Pangilinan J."/>
            <person name="Park H.-J."/>
            <person name="Ramirez L."/>
            <person name="Alfaro M."/>
            <person name="Sun H."/>
            <person name="Tritt A."/>
            <person name="Yoshinaga Y."/>
            <person name="Zwiers L.-H."/>
            <person name="Turgeon B."/>
            <person name="Goodwin S."/>
            <person name="Spatafora J."/>
            <person name="Crous P."/>
            <person name="Grigoriev I."/>
        </authorList>
    </citation>
    <scope>NUCLEOTIDE SEQUENCE</scope>
    <source>
        <strain evidence="7">CBS 115976</strain>
    </source>
</reference>
<dbReference type="InterPro" id="IPR027266">
    <property type="entry name" value="TrmE/GcvT-like"/>
</dbReference>
<keyword evidence="2" id="KW-0809">Transit peptide</keyword>
<comment type="similarity">
    <text evidence="4">Belongs to the GcvT family. CAF17/IBA57 subfamily.</text>
</comment>
<protein>
    <recommendedName>
        <fullName evidence="5">Iron-sulfur cluster assembly factor IBA57 homolog, mitochondrial</fullName>
    </recommendedName>
</protein>
<evidence type="ECO:0000256" key="4">
    <source>
        <dbReference type="ARBA" id="ARBA00093447"/>
    </source>
</evidence>
<evidence type="ECO:0000256" key="1">
    <source>
        <dbReference type="ARBA" id="ARBA00004305"/>
    </source>
</evidence>
<feature type="domain" description="CAF17 C-terminal" evidence="6">
    <location>
        <begin position="250"/>
        <end position="355"/>
    </location>
</feature>
<dbReference type="OrthoDB" id="191995at2759"/>
<dbReference type="InterPro" id="IPR017703">
    <property type="entry name" value="YgfZ/GCV_T_CS"/>
</dbReference>
<dbReference type="Gene3D" id="3.30.1360.120">
    <property type="entry name" value="Probable tRNA modification gtpase trme, domain 1"/>
    <property type="match status" value="2"/>
</dbReference>
<dbReference type="PANTHER" id="PTHR22602:SF0">
    <property type="entry name" value="TRANSFERASE CAF17, MITOCHONDRIAL-RELATED"/>
    <property type="match status" value="1"/>
</dbReference>
<dbReference type="GO" id="GO:0005759">
    <property type="term" value="C:mitochondrial matrix"/>
    <property type="evidence" value="ECO:0007669"/>
    <property type="project" value="UniProtKB-SubCell"/>
</dbReference>
<dbReference type="Proteomes" id="UP000799302">
    <property type="component" value="Unassembled WGS sequence"/>
</dbReference>
<keyword evidence="7" id="KW-0489">Methyltransferase</keyword>
<gene>
    <name evidence="7" type="ORF">BT63DRAFT_378339</name>
</gene>
<sequence>MSNLHVLKRQSFRLLSTSRFPIASVSNPAFSTRNASTGTPIASAGIAPLPNRSLIHISGRDAPKFLQGLTTNNVDTSRLHGWYTAFLNATGRVVTDAFVWPVIKDVDWACLLDVDETVAQRLQSYLKKHKLRSKVSIRVLEGSQQKTLGYLPDPRLAGFSHRLILPKNAEPESSLTNILQPFSQLQLATAKQYDLHRYINGVPEGPIEMFSEHYQVHPSNLDVLNAVDFHKGCYVGQELTIRTEHTGVVRKRILPIQLYPTNSSAPDQLTYSPDVMDFDSSTIPHETKIVSTGGKREAAKWIAGTGNVGLAMCRIETMTDVKVSAEGGTYTESAEFFLSEDTGLKVKAFVPNWLRQQLSMARKPRS</sequence>
<evidence type="ECO:0000313" key="7">
    <source>
        <dbReference type="EMBL" id="KAF2665213.1"/>
    </source>
</evidence>
<dbReference type="EMBL" id="MU004241">
    <property type="protein sequence ID" value="KAF2665213.1"/>
    <property type="molecule type" value="Genomic_DNA"/>
</dbReference>
<evidence type="ECO:0000256" key="2">
    <source>
        <dbReference type="ARBA" id="ARBA00022946"/>
    </source>
</evidence>
<evidence type="ECO:0000256" key="5">
    <source>
        <dbReference type="ARBA" id="ARBA00093637"/>
    </source>
</evidence>
<dbReference type="InterPro" id="IPR045179">
    <property type="entry name" value="YgfZ/GcvT"/>
</dbReference>
<keyword evidence="3" id="KW-0496">Mitochondrion</keyword>
<keyword evidence="8" id="KW-1185">Reference proteome</keyword>
<evidence type="ECO:0000313" key="8">
    <source>
        <dbReference type="Proteomes" id="UP000799302"/>
    </source>
</evidence>
<evidence type="ECO:0000259" key="6">
    <source>
        <dbReference type="Pfam" id="PF25455"/>
    </source>
</evidence>
<evidence type="ECO:0000256" key="3">
    <source>
        <dbReference type="ARBA" id="ARBA00023128"/>
    </source>
</evidence>
<keyword evidence="7" id="KW-0808">Transferase</keyword>
<dbReference type="SUPFAM" id="SSF103025">
    <property type="entry name" value="Folate-binding domain"/>
    <property type="match status" value="1"/>
</dbReference>